<protein>
    <submittedName>
        <fullName evidence="1">Uncharacterized protein</fullName>
    </submittedName>
</protein>
<dbReference type="EMBL" id="GBXM01096916">
    <property type="protein sequence ID" value="JAH11661.1"/>
    <property type="molecule type" value="Transcribed_RNA"/>
</dbReference>
<proteinExistence type="predicted"/>
<evidence type="ECO:0000313" key="1">
    <source>
        <dbReference type="EMBL" id="JAH11661.1"/>
    </source>
</evidence>
<name>A0A0E9Q432_ANGAN</name>
<accession>A0A0E9Q432</accession>
<reference evidence="1" key="1">
    <citation type="submission" date="2014-11" db="EMBL/GenBank/DDBJ databases">
        <authorList>
            <person name="Amaro Gonzalez C."/>
        </authorList>
    </citation>
    <scope>NUCLEOTIDE SEQUENCE</scope>
</reference>
<reference evidence="1" key="2">
    <citation type="journal article" date="2015" name="Fish Shellfish Immunol.">
        <title>Early steps in the European eel (Anguilla anguilla)-Vibrio vulnificus interaction in the gills: Role of the RtxA13 toxin.</title>
        <authorList>
            <person name="Callol A."/>
            <person name="Pajuelo D."/>
            <person name="Ebbesson L."/>
            <person name="Teles M."/>
            <person name="MacKenzie S."/>
            <person name="Amaro C."/>
        </authorList>
    </citation>
    <scope>NUCLEOTIDE SEQUENCE</scope>
</reference>
<organism evidence="1">
    <name type="scientific">Anguilla anguilla</name>
    <name type="common">European freshwater eel</name>
    <name type="synonym">Muraena anguilla</name>
    <dbReference type="NCBI Taxonomy" id="7936"/>
    <lineage>
        <taxon>Eukaryota</taxon>
        <taxon>Metazoa</taxon>
        <taxon>Chordata</taxon>
        <taxon>Craniata</taxon>
        <taxon>Vertebrata</taxon>
        <taxon>Euteleostomi</taxon>
        <taxon>Actinopterygii</taxon>
        <taxon>Neopterygii</taxon>
        <taxon>Teleostei</taxon>
        <taxon>Anguilliformes</taxon>
        <taxon>Anguillidae</taxon>
        <taxon>Anguilla</taxon>
    </lineage>
</organism>
<sequence length="36" mass="4109">MHTYTPTDTHTHSLILYPQLSGGIYYLTADRGHTFV</sequence>
<dbReference type="AlphaFoldDB" id="A0A0E9Q432"/>